<organism evidence="1 2">
    <name type="scientific">Suillus luteus UH-Slu-Lm8-n1</name>
    <dbReference type="NCBI Taxonomy" id="930992"/>
    <lineage>
        <taxon>Eukaryota</taxon>
        <taxon>Fungi</taxon>
        <taxon>Dikarya</taxon>
        <taxon>Basidiomycota</taxon>
        <taxon>Agaricomycotina</taxon>
        <taxon>Agaricomycetes</taxon>
        <taxon>Agaricomycetidae</taxon>
        <taxon>Boletales</taxon>
        <taxon>Suillineae</taxon>
        <taxon>Suillaceae</taxon>
        <taxon>Suillus</taxon>
    </lineage>
</organism>
<reference evidence="2" key="2">
    <citation type="submission" date="2015-01" db="EMBL/GenBank/DDBJ databases">
        <title>Evolutionary Origins and Diversification of the Mycorrhizal Mutualists.</title>
        <authorList>
            <consortium name="DOE Joint Genome Institute"/>
            <consortium name="Mycorrhizal Genomics Consortium"/>
            <person name="Kohler A."/>
            <person name="Kuo A."/>
            <person name="Nagy L.G."/>
            <person name="Floudas D."/>
            <person name="Copeland A."/>
            <person name="Barry K.W."/>
            <person name="Cichocki N."/>
            <person name="Veneault-Fourrey C."/>
            <person name="LaButti K."/>
            <person name="Lindquist E.A."/>
            <person name="Lipzen A."/>
            <person name="Lundell T."/>
            <person name="Morin E."/>
            <person name="Murat C."/>
            <person name="Riley R."/>
            <person name="Ohm R."/>
            <person name="Sun H."/>
            <person name="Tunlid A."/>
            <person name="Henrissat B."/>
            <person name="Grigoriev I.V."/>
            <person name="Hibbett D.S."/>
            <person name="Martin F."/>
        </authorList>
    </citation>
    <scope>NUCLEOTIDE SEQUENCE [LARGE SCALE GENOMIC DNA]</scope>
    <source>
        <strain evidence="2">UH-Slu-Lm8-n1</strain>
    </source>
</reference>
<keyword evidence="2" id="KW-1185">Reference proteome</keyword>
<evidence type="ECO:0000313" key="2">
    <source>
        <dbReference type="Proteomes" id="UP000054485"/>
    </source>
</evidence>
<dbReference type="HOGENOM" id="CLU_3015792_0_0_1"/>
<dbReference type="Proteomes" id="UP000054485">
    <property type="component" value="Unassembled WGS sequence"/>
</dbReference>
<gene>
    <name evidence="1" type="ORF">CY34DRAFT_802871</name>
</gene>
<dbReference type="InParanoid" id="A0A0D0B2L0"/>
<accession>A0A0D0B2L0</accession>
<dbReference type="AlphaFoldDB" id="A0A0D0B2L0"/>
<dbReference type="EMBL" id="KN835194">
    <property type="protein sequence ID" value="KIK44264.1"/>
    <property type="molecule type" value="Genomic_DNA"/>
</dbReference>
<proteinExistence type="predicted"/>
<reference evidence="1 2" key="1">
    <citation type="submission" date="2014-04" db="EMBL/GenBank/DDBJ databases">
        <authorList>
            <consortium name="DOE Joint Genome Institute"/>
            <person name="Kuo A."/>
            <person name="Ruytinx J."/>
            <person name="Rineau F."/>
            <person name="Colpaert J."/>
            <person name="Kohler A."/>
            <person name="Nagy L.G."/>
            <person name="Floudas D."/>
            <person name="Copeland A."/>
            <person name="Barry K.W."/>
            <person name="Cichocki N."/>
            <person name="Veneault-Fourrey C."/>
            <person name="LaButti K."/>
            <person name="Lindquist E.A."/>
            <person name="Lipzen A."/>
            <person name="Lundell T."/>
            <person name="Morin E."/>
            <person name="Murat C."/>
            <person name="Sun H."/>
            <person name="Tunlid A."/>
            <person name="Henrissat B."/>
            <person name="Grigoriev I.V."/>
            <person name="Hibbett D.S."/>
            <person name="Martin F."/>
            <person name="Nordberg H.P."/>
            <person name="Cantor M.N."/>
            <person name="Hua S.X."/>
        </authorList>
    </citation>
    <scope>NUCLEOTIDE SEQUENCE [LARGE SCALE GENOMIC DNA]</scope>
    <source>
        <strain evidence="1 2">UH-Slu-Lm8-n1</strain>
    </source>
</reference>
<name>A0A0D0B2L0_9AGAM</name>
<protein>
    <submittedName>
        <fullName evidence="1">Uncharacterized protein</fullName>
    </submittedName>
</protein>
<evidence type="ECO:0000313" key="1">
    <source>
        <dbReference type="EMBL" id="KIK44264.1"/>
    </source>
</evidence>
<sequence>MTGIACTFNAGRGILWVGKDWTTGMARDLLASASQILRGDLEVVDLTHLRLKNFWH</sequence>